<evidence type="ECO:0000259" key="2">
    <source>
        <dbReference type="Pfam" id="PF24476"/>
    </source>
</evidence>
<proteinExistence type="predicted"/>
<dbReference type="OrthoDB" id="1911848at2759"/>
<dbReference type="Pfam" id="PF24476">
    <property type="entry name" value="DUF7580"/>
    <property type="match status" value="1"/>
</dbReference>
<name>A0A2T6ZIE8_TUBBO</name>
<reference evidence="3 4" key="1">
    <citation type="submission" date="2017-04" db="EMBL/GenBank/DDBJ databases">
        <title>Draft genome sequence of Tuber borchii Vittad., a whitish edible truffle.</title>
        <authorList>
            <consortium name="DOE Joint Genome Institute"/>
            <person name="Murat C."/>
            <person name="Kuo A."/>
            <person name="Barry K.W."/>
            <person name="Clum A."/>
            <person name="Dockter R.B."/>
            <person name="Fauchery L."/>
            <person name="Iotti M."/>
            <person name="Kohler A."/>
            <person name="Labutti K."/>
            <person name="Lindquist E.A."/>
            <person name="Lipzen A."/>
            <person name="Ohm R.A."/>
            <person name="Wang M."/>
            <person name="Grigoriev I.V."/>
            <person name="Zambonelli A."/>
            <person name="Martin F.M."/>
        </authorList>
    </citation>
    <scope>NUCLEOTIDE SEQUENCE [LARGE SCALE GENOMIC DNA]</scope>
    <source>
        <strain evidence="3 4">Tbo3840</strain>
    </source>
</reference>
<dbReference type="InterPro" id="IPR038305">
    <property type="entry name" value="HeLo_sf"/>
</dbReference>
<dbReference type="Gene3D" id="1.20.120.1020">
    <property type="entry name" value="Prion-inhibition and propagation, HeLo domain"/>
    <property type="match status" value="1"/>
</dbReference>
<dbReference type="PANTHER" id="PTHR37542">
    <property type="entry name" value="HELO DOMAIN-CONTAINING PROTEIN-RELATED"/>
    <property type="match status" value="1"/>
</dbReference>
<organism evidence="3 4">
    <name type="scientific">Tuber borchii</name>
    <name type="common">White truffle</name>
    <dbReference type="NCBI Taxonomy" id="42251"/>
    <lineage>
        <taxon>Eukaryota</taxon>
        <taxon>Fungi</taxon>
        <taxon>Dikarya</taxon>
        <taxon>Ascomycota</taxon>
        <taxon>Pezizomycotina</taxon>
        <taxon>Pezizomycetes</taxon>
        <taxon>Pezizales</taxon>
        <taxon>Tuberaceae</taxon>
        <taxon>Tuber</taxon>
    </lineage>
</organism>
<keyword evidence="4" id="KW-1185">Reference proteome</keyword>
<feature type="domain" description="Prion-inhibition and propagation HeLo" evidence="1">
    <location>
        <begin position="24"/>
        <end position="196"/>
    </location>
</feature>
<gene>
    <name evidence="3" type="ORF">B9Z19DRAFT_1090693</name>
</gene>
<dbReference type="InterPro" id="IPR056002">
    <property type="entry name" value="DUF7580"/>
</dbReference>
<feature type="domain" description="DUF7580" evidence="2">
    <location>
        <begin position="352"/>
        <end position="530"/>
    </location>
</feature>
<dbReference type="Gene3D" id="1.10.510.10">
    <property type="entry name" value="Transferase(Phosphotransferase) domain 1"/>
    <property type="match status" value="1"/>
</dbReference>
<dbReference type="InterPro" id="IPR011009">
    <property type="entry name" value="Kinase-like_dom_sf"/>
</dbReference>
<dbReference type="AlphaFoldDB" id="A0A2T6ZIE8"/>
<dbReference type="Proteomes" id="UP000244722">
    <property type="component" value="Unassembled WGS sequence"/>
</dbReference>
<evidence type="ECO:0000313" key="4">
    <source>
        <dbReference type="Proteomes" id="UP000244722"/>
    </source>
</evidence>
<dbReference type="SUPFAM" id="SSF56112">
    <property type="entry name" value="Protein kinase-like (PK-like)"/>
    <property type="match status" value="1"/>
</dbReference>
<sequence length="561" mass="63808">MEVAGLTIAAFNEVFVIGKFIRQVLIDARDQDNSFRKLESDFEHQQILLSTFGRRYLESRSISKIEHSLRDQIRKILGELKRLVGEYGRLAARYDKEYAKALEGVDKWWETGIGSSGKPKDAGELKVIHLESIEIPGPTKPVAHEKKHAQGGLHLPRAQFSQKFSSLQWALSNRERLESLVREHGDWVGKLVEIIKLDHFTRDGFSSNLSELENFQRKDAKALGMSKITATRMLFLDPSQGKRVKLKSKLITAHAPTNAAPPIGEGDLRNGKYNNQNVLIEYKSYPENSSDRVLEIAKGRIQFLSKLLGVECRNGEPTRSNDFTLRCLGFFHKRRERLYGLAFALPQDREPEPMSLHTAIGSLKRQSRPTLGQRFAIAHNIGYTLIEWFLVGWVHKSINSKNILFFHQESQGLDFDSPYLCGFEYARPALDGTIYSDNGGSKGIHWNIYRHPDRQGLPTEAFRTIHDIYAFGVLLLELGLWRLAPELLDPTAKATPRVIHKTLVRNARERLGHFMGQNYRDAVLLCLESSLADELDDQKGSRLIATFKEKVVAILEEGRKL</sequence>
<dbReference type="EMBL" id="NESQ01000239">
    <property type="protein sequence ID" value="PUU75253.1"/>
    <property type="molecule type" value="Genomic_DNA"/>
</dbReference>
<dbReference type="STRING" id="42251.A0A2T6ZIE8"/>
<protein>
    <submittedName>
        <fullName evidence="3">Uncharacterized protein</fullName>
    </submittedName>
</protein>
<accession>A0A2T6ZIE8</accession>
<dbReference type="Pfam" id="PF14479">
    <property type="entry name" value="HeLo"/>
    <property type="match status" value="1"/>
</dbReference>
<dbReference type="InterPro" id="IPR029498">
    <property type="entry name" value="HeLo_dom"/>
</dbReference>
<comment type="caution">
    <text evidence="3">The sequence shown here is derived from an EMBL/GenBank/DDBJ whole genome shotgun (WGS) entry which is preliminary data.</text>
</comment>
<evidence type="ECO:0000313" key="3">
    <source>
        <dbReference type="EMBL" id="PUU75253.1"/>
    </source>
</evidence>
<evidence type="ECO:0000259" key="1">
    <source>
        <dbReference type="Pfam" id="PF14479"/>
    </source>
</evidence>
<dbReference type="PANTHER" id="PTHR37542:SF1">
    <property type="entry name" value="PRION-INHIBITION AND PROPAGATION HELO DOMAIN-CONTAINING PROTEIN"/>
    <property type="match status" value="1"/>
</dbReference>